<organism evidence="5 6">
    <name type="scientific">Ornithinimicrobium ciconiae</name>
    <dbReference type="NCBI Taxonomy" id="2594265"/>
    <lineage>
        <taxon>Bacteria</taxon>
        <taxon>Bacillati</taxon>
        <taxon>Actinomycetota</taxon>
        <taxon>Actinomycetes</taxon>
        <taxon>Micrococcales</taxon>
        <taxon>Ornithinimicrobiaceae</taxon>
        <taxon>Ornithinimicrobium</taxon>
    </lineage>
</organism>
<keyword evidence="6" id="KW-1185">Reference proteome</keyword>
<dbReference type="InterPro" id="IPR043968">
    <property type="entry name" value="SGNH"/>
</dbReference>
<name>A0A516G6H5_9MICO</name>
<feature type="transmembrane region" description="Helical" evidence="2">
    <location>
        <begin position="319"/>
        <end position="339"/>
    </location>
</feature>
<dbReference type="PANTHER" id="PTHR23028">
    <property type="entry name" value="ACETYLTRANSFERASE"/>
    <property type="match status" value="1"/>
</dbReference>
<sequence>MSVATPPSRPTRPLAQGEPRRARFRTDVEGLRAIAVLLVMIYHAGVSELSGGFIGVDVFFVVSGFVITTQLLREIESTGRVNLIDFYGRRAKRLLPAAGLVLVVTTVAAWLLTSRVQWQVIGQDILAAAAYVVNWQFAARSVDYLAEDVGPSPVLHFWSLAVEEQFYIIWPLVIIGLLWFLGRGARRADPAGASAAPVPQRRHLAAGLLAVIVVPSLVFAITYTWWRPSEAFFITPTRLWELGAGALVALAAGVLSSWRRRTGALLAWAGLLLVLGSAFLVTSSTPWPGIAAMVPVAGTALVIVGGFSSPDAGPARLLGLRPLVWVGGLSYSLYLWHWPLLRFWEWRFGELSLTEGLIIVAASFLPAWLSYRFVESPIRHARSLRESSRYALSVGLNFTAVSLIAGLVLMQVGSIATAGGQPTGVNWSTSGNPSSGSDEDLRTGEDPDDPDSPDGPDGPDSPDGPGGPDEETPQPLEPPTLASAQDEPFFDAVTPDPLLATEDVPAYYDLECDTTVAGPEVRMCEFGDPDGELVVAVVGDSKVGQWMPALESIAADRGWLIRFYSKSACPFSSATTLIDDEPNTSCVNWSQQVLERLTGPEVPDVVITSALRNKAQDPAGGTTQAALVEGFVDYWSQLAEQGTSVVALSDTPQPMEDPTPYECAADRPDEVAQACTWPSDDGIGSEPLAAAAEQVETASYIDMNRWVCPEGTCVAVYRNVLTYRQGSHITATFAEVLAEPLAVELVPLVEQD</sequence>
<feature type="transmembrane region" description="Helical" evidence="2">
    <location>
        <begin position="390"/>
        <end position="410"/>
    </location>
</feature>
<feature type="region of interest" description="Disordered" evidence="1">
    <location>
        <begin position="420"/>
        <end position="482"/>
    </location>
</feature>
<evidence type="ECO:0000259" key="3">
    <source>
        <dbReference type="Pfam" id="PF01757"/>
    </source>
</evidence>
<dbReference type="EMBL" id="CP041616">
    <property type="protein sequence ID" value="QDO87113.1"/>
    <property type="molecule type" value="Genomic_DNA"/>
</dbReference>
<keyword evidence="2" id="KW-0472">Membrane</keyword>
<keyword evidence="5" id="KW-0012">Acyltransferase</keyword>
<feature type="transmembrane region" description="Helical" evidence="2">
    <location>
        <begin position="238"/>
        <end position="258"/>
    </location>
</feature>
<evidence type="ECO:0000313" key="6">
    <source>
        <dbReference type="Proteomes" id="UP000315395"/>
    </source>
</evidence>
<dbReference type="OrthoDB" id="3404679at2"/>
<feature type="transmembrane region" description="Helical" evidence="2">
    <location>
        <begin position="30"/>
        <end position="46"/>
    </location>
</feature>
<evidence type="ECO:0000256" key="1">
    <source>
        <dbReference type="SAM" id="MobiDB-lite"/>
    </source>
</evidence>
<keyword evidence="2" id="KW-0812">Transmembrane</keyword>
<dbReference type="Pfam" id="PF01757">
    <property type="entry name" value="Acyl_transf_3"/>
    <property type="match status" value="1"/>
</dbReference>
<dbReference type="InterPro" id="IPR002656">
    <property type="entry name" value="Acyl_transf_3_dom"/>
</dbReference>
<evidence type="ECO:0000313" key="5">
    <source>
        <dbReference type="EMBL" id="QDO87113.1"/>
    </source>
</evidence>
<feature type="transmembrane region" description="Helical" evidence="2">
    <location>
        <begin position="52"/>
        <end position="72"/>
    </location>
</feature>
<keyword evidence="5" id="KW-0808">Transferase</keyword>
<proteinExistence type="predicted"/>
<feature type="transmembrane region" description="Helical" evidence="2">
    <location>
        <begin position="93"/>
        <end position="112"/>
    </location>
</feature>
<feature type="transmembrane region" description="Helical" evidence="2">
    <location>
        <begin position="203"/>
        <end position="226"/>
    </location>
</feature>
<dbReference type="AlphaFoldDB" id="A0A516G6H5"/>
<feature type="domain" description="SGNH" evidence="4">
    <location>
        <begin position="512"/>
        <end position="740"/>
    </location>
</feature>
<dbReference type="KEGG" id="orz:FNH13_01220"/>
<gene>
    <name evidence="5" type="ORF">FNH13_01220</name>
</gene>
<evidence type="ECO:0000256" key="2">
    <source>
        <dbReference type="SAM" id="Phobius"/>
    </source>
</evidence>
<dbReference type="InterPro" id="IPR050879">
    <property type="entry name" value="Acyltransferase_3"/>
</dbReference>
<feature type="compositionally biased region" description="Polar residues" evidence="1">
    <location>
        <begin position="423"/>
        <end position="436"/>
    </location>
</feature>
<feature type="transmembrane region" description="Helical" evidence="2">
    <location>
        <begin position="351"/>
        <end position="369"/>
    </location>
</feature>
<accession>A0A516G6H5</accession>
<feature type="transmembrane region" description="Helical" evidence="2">
    <location>
        <begin position="287"/>
        <end position="307"/>
    </location>
</feature>
<dbReference type="RefSeq" id="WP_143781771.1">
    <property type="nucleotide sequence ID" value="NZ_CP041616.1"/>
</dbReference>
<dbReference type="PANTHER" id="PTHR23028:SF53">
    <property type="entry name" value="ACYL_TRANSF_3 DOMAIN-CONTAINING PROTEIN"/>
    <property type="match status" value="1"/>
</dbReference>
<dbReference type="GO" id="GO:0016747">
    <property type="term" value="F:acyltransferase activity, transferring groups other than amino-acyl groups"/>
    <property type="evidence" value="ECO:0007669"/>
    <property type="project" value="InterPro"/>
</dbReference>
<feature type="domain" description="Acyltransferase 3" evidence="3">
    <location>
        <begin position="27"/>
        <end position="371"/>
    </location>
</feature>
<reference evidence="5 6" key="1">
    <citation type="submission" date="2019-07" db="EMBL/GenBank/DDBJ databases">
        <title>complete genome sequencing of Ornithinimicrobium sp. H23M54.</title>
        <authorList>
            <person name="Bae J.-W."/>
            <person name="Lee S.-Y."/>
        </authorList>
    </citation>
    <scope>NUCLEOTIDE SEQUENCE [LARGE SCALE GENOMIC DNA]</scope>
    <source>
        <strain evidence="5 6">H23M54</strain>
    </source>
</reference>
<evidence type="ECO:0000259" key="4">
    <source>
        <dbReference type="Pfam" id="PF19040"/>
    </source>
</evidence>
<keyword evidence="2" id="KW-1133">Transmembrane helix</keyword>
<feature type="transmembrane region" description="Helical" evidence="2">
    <location>
        <begin position="265"/>
        <end position="281"/>
    </location>
</feature>
<feature type="transmembrane region" description="Helical" evidence="2">
    <location>
        <begin position="165"/>
        <end position="182"/>
    </location>
</feature>
<dbReference type="Pfam" id="PF19040">
    <property type="entry name" value="SGNH"/>
    <property type="match status" value="1"/>
</dbReference>
<dbReference type="Proteomes" id="UP000315395">
    <property type="component" value="Chromosome"/>
</dbReference>
<dbReference type="GO" id="GO:0016020">
    <property type="term" value="C:membrane"/>
    <property type="evidence" value="ECO:0007669"/>
    <property type="project" value="TreeGrafter"/>
</dbReference>
<dbReference type="GO" id="GO:0009103">
    <property type="term" value="P:lipopolysaccharide biosynthetic process"/>
    <property type="evidence" value="ECO:0007669"/>
    <property type="project" value="TreeGrafter"/>
</dbReference>
<protein>
    <submittedName>
        <fullName evidence="5">Acyltransferase</fullName>
    </submittedName>
</protein>